<dbReference type="OrthoDB" id="9771072at2"/>
<dbReference type="InterPro" id="IPR000683">
    <property type="entry name" value="Gfo/Idh/MocA-like_OxRdtase_N"/>
</dbReference>
<dbReference type="Gene3D" id="3.40.50.720">
    <property type="entry name" value="NAD(P)-binding Rossmann-like Domain"/>
    <property type="match status" value="1"/>
</dbReference>
<comment type="cofactor">
    <cofactor evidence="1">
        <name>NAD(+)</name>
        <dbReference type="ChEBI" id="CHEBI:57540"/>
    </cofactor>
</comment>
<name>A0A2S6I1G5_9BACT</name>
<dbReference type="PANTHER" id="PTHR43818:SF1">
    <property type="entry name" value="GLYCOSYL HYDROLASE FAMILY 109 PROTEIN"/>
    <property type="match status" value="1"/>
</dbReference>
<dbReference type="Proteomes" id="UP000237662">
    <property type="component" value="Unassembled WGS sequence"/>
</dbReference>
<feature type="domain" description="Gfo/Idh/MocA-like oxidoreductase N-terminal" evidence="6">
    <location>
        <begin position="37"/>
        <end position="160"/>
    </location>
</feature>
<evidence type="ECO:0000256" key="2">
    <source>
        <dbReference type="ARBA" id="ARBA00009329"/>
    </source>
</evidence>
<evidence type="ECO:0000313" key="9">
    <source>
        <dbReference type="Proteomes" id="UP000237662"/>
    </source>
</evidence>
<evidence type="ECO:0000256" key="3">
    <source>
        <dbReference type="ARBA" id="ARBA00022801"/>
    </source>
</evidence>
<dbReference type="Pfam" id="PF21252">
    <property type="entry name" value="Glyco_hydro_109_C"/>
    <property type="match status" value="1"/>
</dbReference>
<evidence type="ECO:0000256" key="4">
    <source>
        <dbReference type="ARBA" id="ARBA00023027"/>
    </source>
</evidence>
<dbReference type="InterPro" id="IPR049303">
    <property type="entry name" value="Glyco_hydro_109_C"/>
</dbReference>
<evidence type="ECO:0000313" key="8">
    <source>
        <dbReference type="EMBL" id="PPK84721.1"/>
    </source>
</evidence>
<comment type="similarity">
    <text evidence="2">Belongs to the Gfo/Idh/MocA family. Glycosyl hydrolase 109 subfamily.</text>
</comment>
<dbReference type="Gene3D" id="3.30.360.10">
    <property type="entry name" value="Dihydrodipicolinate Reductase, domain 2"/>
    <property type="match status" value="1"/>
</dbReference>
<dbReference type="AlphaFoldDB" id="A0A2S6I1G5"/>
<keyword evidence="9" id="KW-1185">Reference proteome</keyword>
<reference evidence="8 9" key="1">
    <citation type="submission" date="2018-02" db="EMBL/GenBank/DDBJ databases">
        <title>Genomic Encyclopedia of Archaeal and Bacterial Type Strains, Phase II (KMG-II): from individual species to whole genera.</title>
        <authorList>
            <person name="Goeker M."/>
        </authorList>
    </citation>
    <scope>NUCLEOTIDE SEQUENCE [LARGE SCALE GENOMIC DNA]</scope>
    <source>
        <strain evidence="8 9">DSM 29526</strain>
    </source>
</reference>
<dbReference type="SUPFAM" id="SSF55347">
    <property type="entry name" value="Glyceraldehyde-3-phosphate dehydrogenase-like, C-terminal domain"/>
    <property type="match status" value="1"/>
</dbReference>
<dbReference type="Pfam" id="PF01408">
    <property type="entry name" value="GFO_IDH_MocA"/>
    <property type="match status" value="1"/>
</dbReference>
<evidence type="ECO:0000256" key="5">
    <source>
        <dbReference type="ARBA" id="ARBA00023295"/>
    </source>
</evidence>
<keyword evidence="4" id="KW-0520">NAD</keyword>
<evidence type="ECO:0000259" key="6">
    <source>
        <dbReference type="Pfam" id="PF01408"/>
    </source>
</evidence>
<comment type="caution">
    <text evidence="8">The sequence shown here is derived from an EMBL/GenBank/DDBJ whole genome shotgun (WGS) entry which is preliminary data.</text>
</comment>
<dbReference type="InterPro" id="IPR036291">
    <property type="entry name" value="NAD(P)-bd_dom_sf"/>
</dbReference>
<dbReference type="InterPro" id="IPR006311">
    <property type="entry name" value="TAT_signal"/>
</dbReference>
<dbReference type="EMBL" id="PTJC01000007">
    <property type="protein sequence ID" value="PPK84721.1"/>
    <property type="molecule type" value="Genomic_DNA"/>
</dbReference>
<accession>A0A2S6I1G5</accession>
<organism evidence="8 9">
    <name type="scientific">Neolewinella xylanilytica</name>
    <dbReference type="NCBI Taxonomy" id="1514080"/>
    <lineage>
        <taxon>Bacteria</taxon>
        <taxon>Pseudomonadati</taxon>
        <taxon>Bacteroidota</taxon>
        <taxon>Saprospiria</taxon>
        <taxon>Saprospirales</taxon>
        <taxon>Lewinellaceae</taxon>
        <taxon>Neolewinella</taxon>
    </lineage>
</organism>
<feature type="domain" description="Glycosyl hydrolase 109 C-terminal" evidence="7">
    <location>
        <begin position="174"/>
        <end position="355"/>
    </location>
</feature>
<dbReference type="GO" id="GO:0016798">
    <property type="term" value="F:hydrolase activity, acting on glycosyl bonds"/>
    <property type="evidence" value="ECO:0007669"/>
    <property type="project" value="UniProtKB-KW"/>
</dbReference>
<dbReference type="RefSeq" id="WP_104421439.1">
    <property type="nucleotide sequence ID" value="NZ_PTJC01000007.1"/>
</dbReference>
<dbReference type="GO" id="GO:0000166">
    <property type="term" value="F:nucleotide binding"/>
    <property type="evidence" value="ECO:0007669"/>
    <property type="project" value="InterPro"/>
</dbReference>
<evidence type="ECO:0000256" key="1">
    <source>
        <dbReference type="ARBA" id="ARBA00001911"/>
    </source>
</evidence>
<keyword evidence="5" id="KW-0326">Glycosidase</keyword>
<sequence>MPLDRRRFFQTSLGTLAASVVPGAASAGATNFREGELRVGILGSGFRGQSHIRELFSQPEVRVTAIADIDPRMVELTQALFDERKLDRPEVYDRGPEDYLRLLAEAPVDAIIIATPWRWHTVMAVAAMRAGKYTGLEVGGAFSLEECWELVQAHEATGTHLFFLENVCYRRDVMAVLNMVRQGLFGELVYLEGGYQHDLRAVKFNDGKSAYGNGVEFGDNAFHEARWRTRHSQHRNGDLYPTHGLGPVATMIDINRGNRFVGLTSTATKSRGLHKYIVDQAGPDHPNASVAFKLGDVVTTMLTTANGEVIVLHHDTNLPRPYSLGFRVQGTEGLWMDVNESIHLEGKSPAHQWEKAAPYLERYDHPYWQQDGEVAAGAGHGGMDYFLIRDFVRFAKAGTRPPLDVYDGATWLAVTPLSEQSIVAGGTLQQFPDFTRGRWMDRPDDFATAG</sequence>
<dbReference type="InterPro" id="IPR050463">
    <property type="entry name" value="Gfo/Idh/MocA_oxidrdct_glycsds"/>
</dbReference>
<keyword evidence="3" id="KW-0378">Hydrolase</keyword>
<gene>
    <name evidence="8" type="ORF">CLV84_3883</name>
</gene>
<proteinExistence type="inferred from homology"/>
<evidence type="ECO:0000259" key="7">
    <source>
        <dbReference type="Pfam" id="PF21252"/>
    </source>
</evidence>
<dbReference type="PANTHER" id="PTHR43818">
    <property type="entry name" value="BCDNA.GH03377"/>
    <property type="match status" value="1"/>
</dbReference>
<dbReference type="SUPFAM" id="SSF51735">
    <property type="entry name" value="NAD(P)-binding Rossmann-fold domains"/>
    <property type="match status" value="1"/>
</dbReference>
<protein>
    <submittedName>
        <fullName evidence="8">Putative dehydrogenase</fullName>
    </submittedName>
</protein>
<dbReference type="PROSITE" id="PS51318">
    <property type="entry name" value="TAT"/>
    <property type="match status" value="1"/>
</dbReference>